<gene>
    <name evidence="1" type="ORF">CBM2587_A10273</name>
</gene>
<dbReference type="AlphaFoldDB" id="A0A975WRK8"/>
<organism evidence="1 2">
    <name type="scientific">Cupriavidus taiwanensis</name>
    <dbReference type="NCBI Taxonomy" id="164546"/>
    <lineage>
        <taxon>Bacteria</taxon>
        <taxon>Pseudomonadati</taxon>
        <taxon>Pseudomonadota</taxon>
        <taxon>Betaproteobacteria</taxon>
        <taxon>Burkholderiales</taxon>
        <taxon>Burkholderiaceae</taxon>
        <taxon>Cupriavidus</taxon>
    </lineage>
</organism>
<evidence type="ECO:0000313" key="2">
    <source>
        <dbReference type="Proteomes" id="UP000256780"/>
    </source>
</evidence>
<name>A0A975WRK8_9BURK</name>
<accession>A0A975WRK8</accession>
<proteinExistence type="predicted"/>
<evidence type="ECO:0000313" key="1">
    <source>
        <dbReference type="EMBL" id="SOY41308.1"/>
    </source>
</evidence>
<reference evidence="1 2" key="1">
    <citation type="submission" date="2018-01" db="EMBL/GenBank/DDBJ databases">
        <authorList>
            <person name="Clerissi C."/>
        </authorList>
    </citation>
    <scope>NUCLEOTIDE SEQUENCE [LARGE SCALE GENOMIC DNA]</scope>
    <source>
        <strain evidence="1">Cupriavidus sp. LMG 19464</strain>
    </source>
</reference>
<dbReference type="Proteomes" id="UP000256780">
    <property type="component" value="Chromosome CBM2587_a"/>
</dbReference>
<protein>
    <submittedName>
        <fullName evidence="1">Uncharacterized protein</fullName>
    </submittedName>
</protein>
<comment type="caution">
    <text evidence="1">The sequence shown here is derived from an EMBL/GenBank/DDBJ whole genome shotgun (WGS) entry which is preliminary data.</text>
</comment>
<sequence>MVGLIEFQAEFSLFKHQYSAQQGRWTQ</sequence>
<dbReference type="EMBL" id="OFSQ01000001">
    <property type="protein sequence ID" value="SOY41308.1"/>
    <property type="molecule type" value="Genomic_DNA"/>
</dbReference>